<evidence type="ECO:0000259" key="3">
    <source>
        <dbReference type="Pfam" id="PF17900"/>
    </source>
</evidence>
<dbReference type="InterPro" id="IPR027268">
    <property type="entry name" value="Peptidase_M4/M1_CTD_sf"/>
</dbReference>
<accession>A0ABQ8S9V4</accession>
<dbReference type="Gene3D" id="1.10.390.10">
    <property type="entry name" value="Neutral Protease Domain 2"/>
    <property type="match status" value="1"/>
</dbReference>
<dbReference type="PANTHER" id="PTHR11533:SF299">
    <property type="entry name" value="AMINOPEPTIDASE"/>
    <property type="match status" value="1"/>
</dbReference>
<keyword evidence="5" id="KW-1185">Reference proteome</keyword>
<sequence>MYCRWIVSLDKGFGHRMYASTVFPCFDEPALKASFQISMARPSGMTALSVMPRKATEPTEKKAASGTTLRPHRPSPRTLLGNVTVQFHHRSKISLGYEWKRDIMMLQSALQYVADYLGIPYPLPKLDIVAMPTYYWDQLSTMGLLIERENIFPIGYTEMLPDLVDSWLIHFVSPEWWSGYYVSRYVAQFLLRETFVKTTGGASWYGFHMNRITTELTCPAKHGPHYTEDAGGSFLELMREMLLEETFRCGLRNFLLSKLFSLDGIGDSEMIFGEMRLRIRHRLHDIRLTTGENLGKTSTSRVRIGQFLSDAFPIHCGLKQGDGLSPLLFNFALEYAIRKVQDNREGLELNGLHQLFVYADDVNMLGKTPQTIRENTEILLEANKATGLVVNPEKTKAVGMQYAHQQLLVRHLENLRDDLAALGLGILVSLFRLEEEPTFHIVKN</sequence>
<evidence type="ECO:0000259" key="2">
    <source>
        <dbReference type="Pfam" id="PF00078"/>
    </source>
</evidence>
<reference evidence="4 5" key="1">
    <citation type="journal article" date="2022" name="Allergy">
        <title>Genome assembly and annotation of Periplaneta americana reveal a comprehensive cockroach allergen profile.</title>
        <authorList>
            <person name="Wang L."/>
            <person name="Xiong Q."/>
            <person name="Saelim N."/>
            <person name="Wang L."/>
            <person name="Nong W."/>
            <person name="Wan A.T."/>
            <person name="Shi M."/>
            <person name="Liu X."/>
            <person name="Cao Q."/>
            <person name="Hui J.H.L."/>
            <person name="Sookrung N."/>
            <person name="Leung T.F."/>
            <person name="Tungtrongchitr A."/>
            <person name="Tsui S.K.W."/>
        </authorList>
    </citation>
    <scope>NUCLEOTIDE SEQUENCE [LARGE SCALE GENOMIC DNA]</scope>
    <source>
        <strain evidence="4">PWHHKU_190912</strain>
    </source>
</reference>
<feature type="region of interest" description="Disordered" evidence="1">
    <location>
        <begin position="55"/>
        <end position="75"/>
    </location>
</feature>
<evidence type="ECO:0000313" key="5">
    <source>
        <dbReference type="Proteomes" id="UP001148838"/>
    </source>
</evidence>
<feature type="domain" description="Reverse transcriptase" evidence="2">
    <location>
        <begin position="310"/>
        <end position="398"/>
    </location>
</feature>
<dbReference type="Proteomes" id="UP001148838">
    <property type="component" value="Unassembled WGS sequence"/>
</dbReference>
<evidence type="ECO:0008006" key="6">
    <source>
        <dbReference type="Google" id="ProtNLM"/>
    </source>
</evidence>
<dbReference type="InterPro" id="IPR000477">
    <property type="entry name" value="RT_dom"/>
</dbReference>
<dbReference type="InterPro" id="IPR043502">
    <property type="entry name" value="DNA/RNA_pol_sf"/>
</dbReference>
<gene>
    <name evidence="4" type="ORF">ANN_19318</name>
</gene>
<evidence type="ECO:0000313" key="4">
    <source>
        <dbReference type="EMBL" id="KAJ4430727.1"/>
    </source>
</evidence>
<organism evidence="4 5">
    <name type="scientific">Periplaneta americana</name>
    <name type="common">American cockroach</name>
    <name type="synonym">Blatta americana</name>
    <dbReference type="NCBI Taxonomy" id="6978"/>
    <lineage>
        <taxon>Eukaryota</taxon>
        <taxon>Metazoa</taxon>
        <taxon>Ecdysozoa</taxon>
        <taxon>Arthropoda</taxon>
        <taxon>Hexapoda</taxon>
        <taxon>Insecta</taxon>
        <taxon>Pterygota</taxon>
        <taxon>Neoptera</taxon>
        <taxon>Polyneoptera</taxon>
        <taxon>Dictyoptera</taxon>
        <taxon>Blattodea</taxon>
        <taxon>Blattoidea</taxon>
        <taxon>Blattidae</taxon>
        <taxon>Blattinae</taxon>
        <taxon>Periplaneta</taxon>
    </lineage>
</organism>
<comment type="caution">
    <text evidence="4">The sequence shown here is derived from an EMBL/GenBank/DDBJ whole genome shotgun (WGS) entry which is preliminary data.</text>
</comment>
<dbReference type="Pfam" id="PF00078">
    <property type="entry name" value="RVT_1"/>
    <property type="match status" value="1"/>
</dbReference>
<dbReference type="PANTHER" id="PTHR11533">
    <property type="entry name" value="PROTEASE M1 ZINC METALLOPROTEASE"/>
    <property type="match status" value="1"/>
</dbReference>
<dbReference type="InterPro" id="IPR043128">
    <property type="entry name" value="Rev_trsase/Diguanyl_cyclase"/>
</dbReference>
<evidence type="ECO:0000256" key="1">
    <source>
        <dbReference type="SAM" id="MobiDB-lite"/>
    </source>
</evidence>
<proteinExistence type="predicted"/>
<dbReference type="SUPFAM" id="SSF56672">
    <property type="entry name" value="DNA/RNA polymerases"/>
    <property type="match status" value="1"/>
</dbReference>
<dbReference type="SUPFAM" id="SSF63737">
    <property type="entry name" value="Leukotriene A4 hydrolase N-terminal domain"/>
    <property type="match status" value="1"/>
</dbReference>
<feature type="domain" description="Aminopeptidase N-like N-terminal" evidence="3">
    <location>
        <begin position="17"/>
        <end position="61"/>
    </location>
</feature>
<protein>
    <recommendedName>
        <fullName evidence="6">Reverse transcriptase domain-containing protein</fullName>
    </recommendedName>
</protein>
<dbReference type="InterPro" id="IPR050344">
    <property type="entry name" value="Peptidase_M1_aminopeptidases"/>
</dbReference>
<dbReference type="EMBL" id="JAJSOF020000031">
    <property type="protein sequence ID" value="KAJ4430727.1"/>
    <property type="molecule type" value="Genomic_DNA"/>
</dbReference>
<name>A0ABQ8S9V4_PERAM</name>
<dbReference type="SUPFAM" id="SSF55486">
    <property type="entry name" value="Metalloproteases ('zincins'), catalytic domain"/>
    <property type="match status" value="1"/>
</dbReference>
<dbReference type="Gene3D" id="2.60.40.1730">
    <property type="entry name" value="tricorn interacting facor f3 domain"/>
    <property type="match status" value="1"/>
</dbReference>
<dbReference type="InterPro" id="IPR042097">
    <property type="entry name" value="Aminopeptidase_N-like_N_sf"/>
</dbReference>
<dbReference type="Gene3D" id="3.30.70.270">
    <property type="match status" value="1"/>
</dbReference>
<dbReference type="Pfam" id="PF17900">
    <property type="entry name" value="Peptidase_M1_N"/>
    <property type="match status" value="1"/>
</dbReference>
<dbReference type="InterPro" id="IPR045357">
    <property type="entry name" value="Aminopeptidase_N-like_N"/>
</dbReference>